<dbReference type="SUPFAM" id="SSF55961">
    <property type="entry name" value="Bet v1-like"/>
    <property type="match status" value="1"/>
</dbReference>
<keyword evidence="4" id="KW-1185">Reference proteome</keyword>
<dbReference type="EMBL" id="BHXQ01000003">
    <property type="protein sequence ID" value="GCC51900.1"/>
    <property type="molecule type" value="Genomic_DNA"/>
</dbReference>
<accession>A0A401UAI7</accession>
<comment type="caution">
    <text evidence="3">The sequence shown here is derived from an EMBL/GenBank/DDBJ whole genome shotgun (WGS) entry which is preliminary data.</text>
</comment>
<dbReference type="Proteomes" id="UP000288227">
    <property type="component" value="Unassembled WGS sequence"/>
</dbReference>
<evidence type="ECO:0000313" key="4">
    <source>
        <dbReference type="Proteomes" id="UP000288227"/>
    </source>
</evidence>
<sequence length="165" mass="19381">MMICILNYKYYQSDMESLNNEVTKQGIRITKVLSAPLALVWDAWTKAEQIADWWGPDGFTNTIHTMEVMPEGEWRLTMHGPDGKTYPNRSKFLEIIHHEKIVFEHFNPNYIATIIFTSEGDQTLIDWSMVFETHQLFETVVKVFKADEGLYQNVEKLENYLKRTV</sequence>
<feature type="domain" description="Activator of Hsp90 ATPase homologue 1/2-like C-terminal" evidence="2">
    <location>
        <begin position="35"/>
        <end position="162"/>
    </location>
</feature>
<dbReference type="Gene3D" id="3.30.530.20">
    <property type="match status" value="1"/>
</dbReference>
<dbReference type="Pfam" id="PF08327">
    <property type="entry name" value="AHSA1"/>
    <property type="match status" value="1"/>
</dbReference>
<dbReference type="AlphaFoldDB" id="A0A401UAI7"/>
<proteinExistence type="inferred from homology"/>
<reference evidence="3 4" key="1">
    <citation type="submission" date="2018-11" db="EMBL/GenBank/DDBJ databases">
        <title>Chryseotalea sanarue gen. nov., sp., nov., a member of the family Cytophagaceae, isolated from a brackish lake in Hamamatsu Japan.</title>
        <authorList>
            <person name="Maejima Y."/>
            <person name="Iino T."/>
            <person name="Muraguchi Y."/>
            <person name="Fukuda K."/>
            <person name="Ohkuma M."/>
            <person name="Moriuchi R."/>
            <person name="Dohra H."/>
            <person name="Kimbara K."/>
            <person name="Shintani M."/>
        </authorList>
    </citation>
    <scope>NUCLEOTIDE SEQUENCE [LARGE SCALE GENOMIC DNA]</scope>
    <source>
        <strain evidence="3 4">Ys</strain>
    </source>
</reference>
<gene>
    <name evidence="3" type="ORF">SanaruYs_21290</name>
</gene>
<evidence type="ECO:0000256" key="1">
    <source>
        <dbReference type="ARBA" id="ARBA00006817"/>
    </source>
</evidence>
<evidence type="ECO:0000259" key="2">
    <source>
        <dbReference type="Pfam" id="PF08327"/>
    </source>
</evidence>
<dbReference type="RefSeq" id="WP_246011889.1">
    <property type="nucleotide sequence ID" value="NZ_BHXQ01000003.1"/>
</dbReference>
<organism evidence="3 4">
    <name type="scientific">Chryseotalea sanaruensis</name>
    <dbReference type="NCBI Taxonomy" id="2482724"/>
    <lineage>
        <taxon>Bacteria</taxon>
        <taxon>Pseudomonadati</taxon>
        <taxon>Bacteroidota</taxon>
        <taxon>Cytophagia</taxon>
        <taxon>Cytophagales</taxon>
        <taxon>Chryseotaleaceae</taxon>
        <taxon>Chryseotalea</taxon>
    </lineage>
</organism>
<dbReference type="InterPro" id="IPR013538">
    <property type="entry name" value="ASHA1/2-like_C"/>
</dbReference>
<protein>
    <submittedName>
        <fullName evidence="3">Polyketide cyclase</fullName>
    </submittedName>
</protein>
<comment type="similarity">
    <text evidence="1">Belongs to the AHA1 family.</text>
</comment>
<dbReference type="InterPro" id="IPR023393">
    <property type="entry name" value="START-like_dom_sf"/>
</dbReference>
<evidence type="ECO:0000313" key="3">
    <source>
        <dbReference type="EMBL" id="GCC51900.1"/>
    </source>
</evidence>
<name>A0A401UAI7_9BACT</name>